<dbReference type="GO" id="GO:0012505">
    <property type="term" value="C:endomembrane system"/>
    <property type="evidence" value="ECO:0007669"/>
    <property type="project" value="UniProtKB-SubCell"/>
</dbReference>
<keyword evidence="2" id="KW-0328">Glycosyltransferase</keyword>
<evidence type="ECO:0000256" key="4">
    <source>
        <dbReference type="ARBA" id="ARBA00022692"/>
    </source>
</evidence>
<feature type="transmembrane region" description="Helical" evidence="8">
    <location>
        <begin position="95"/>
        <end position="116"/>
    </location>
</feature>
<evidence type="ECO:0000256" key="7">
    <source>
        <dbReference type="ARBA" id="ARBA00023316"/>
    </source>
</evidence>
<evidence type="ECO:0000256" key="5">
    <source>
        <dbReference type="ARBA" id="ARBA00022989"/>
    </source>
</evidence>
<dbReference type="GO" id="GO:0071555">
    <property type="term" value="P:cell wall organization"/>
    <property type="evidence" value="ECO:0007669"/>
    <property type="project" value="UniProtKB-KW"/>
</dbReference>
<keyword evidence="4 8" id="KW-0812">Transmembrane</keyword>
<evidence type="ECO:0000313" key="10">
    <source>
        <dbReference type="Proteomes" id="UP001187192"/>
    </source>
</evidence>
<keyword evidence="5 8" id="KW-1133">Transmembrane helix</keyword>
<evidence type="ECO:0000256" key="3">
    <source>
        <dbReference type="ARBA" id="ARBA00022679"/>
    </source>
</evidence>
<accession>A0AA88JGV0</accession>
<evidence type="ECO:0000313" key="9">
    <source>
        <dbReference type="EMBL" id="GMN73745.1"/>
    </source>
</evidence>
<reference evidence="9" key="1">
    <citation type="submission" date="2023-07" db="EMBL/GenBank/DDBJ databases">
        <title>draft genome sequence of fig (Ficus carica).</title>
        <authorList>
            <person name="Takahashi T."/>
            <person name="Nishimura K."/>
        </authorList>
    </citation>
    <scope>NUCLEOTIDE SEQUENCE</scope>
</reference>
<dbReference type="Proteomes" id="UP001187192">
    <property type="component" value="Unassembled WGS sequence"/>
</dbReference>
<dbReference type="Pfam" id="PF03552">
    <property type="entry name" value="Cellulose_synt"/>
    <property type="match status" value="1"/>
</dbReference>
<gene>
    <name evidence="9" type="ORF">TIFTF001_053073</name>
</gene>
<organism evidence="9 10">
    <name type="scientific">Ficus carica</name>
    <name type="common">Common fig</name>
    <dbReference type="NCBI Taxonomy" id="3494"/>
    <lineage>
        <taxon>Eukaryota</taxon>
        <taxon>Viridiplantae</taxon>
        <taxon>Streptophyta</taxon>
        <taxon>Embryophyta</taxon>
        <taxon>Tracheophyta</taxon>
        <taxon>Spermatophyta</taxon>
        <taxon>Magnoliopsida</taxon>
        <taxon>eudicotyledons</taxon>
        <taxon>Gunneridae</taxon>
        <taxon>Pentapetalae</taxon>
        <taxon>rosids</taxon>
        <taxon>fabids</taxon>
        <taxon>Rosales</taxon>
        <taxon>Moraceae</taxon>
        <taxon>Ficeae</taxon>
        <taxon>Ficus</taxon>
    </lineage>
</organism>
<evidence type="ECO:0000256" key="2">
    <source>
        <dbReference type="ARBA" id="ARBA00022676"/>
    </source>
</evidence>
<dbReference type="EMBL" id="BTGU01012024">
    <property type="protein sequence ID" value="GMN73745.1"/>
    <property type="molecule type" value="Genomic_DNA"/>
</dbReference>
<dbReference type="GO" id="GO:0016760">
    <property type="term" value="F:cellulose synthase (UDP-forming) activity"/>
    <property type="evidence" value="ECO:0007669"/>
    <property type="project" value="InterPro"/>
</dbReference>
<dbReference type="GO" id="GO:0016020">
    <property type="term" value="C:membrane"/>
    <property type="evidence" value="ECO:0007669"/>
    <property type="project" value="InterPro"/>
</dbReference>
<evidence type="ECO:0000256" key="1">
    <source>
        <dbReference type="ARBA" id="ARBA00004308"/>
    </source>
</evidence>
<keyword evidence="3" id="KW-0808">Transferase</keyword>
<feature type="transmembrane region" description="Helical" evidence="8">
    <location>
        <begin position="128"/>
        <end position="146"/>
    </location>
</feature>
<dbReference type="GO" id="GO:0030244">
    <property type="term" value="P:cellulose biosynthetic process"/>
    <property type="evidence" value="ECO:0007669"/>
    <property type="project" value="InterPro"/>
</dbReference>
<proteinExistence type="predicted"/>
<evidence type="ECO:0000256" key="8">
    <source>
        <dbReference type="SAM" id="Phobius"/>
    </source>
</evidence>
<keyword evidence="7" id="KW-0961">Cell wall biogenesis/degradation</keyword>
<name>A0AA88JGV0_FICCA</name>
<evidence type="ECO:0000256" key="6">
    <source>
        <dbReference type="ARBA" id="ARBA00023136"/>
    </source>
</evidence>
<dbReference type="PANTHER" id="PTHR13301">
    <property type="entry name" value="X-BOX TRANSCRIPTION FACTOR-RELATED"/>
    <property type="match status" value="1"/>
</dbReference>
<comment type="caution">
    <text evidence="9">The sequence shown here is derived from an EMBL/GenBank/DDBJ whole genome shotgun (WGS) entry which is preliminary data.</text>
</comment>
<dbReference type="AlphaFoldDB" id="A0AA88JGV0"/>
<keyword evidence="10" id="KW-1185">Reference proteome</keyword>
<dbReference type="InterPro" id="IPR005150">
    <property type="entry name" value="Cellulose_synth"/>
</dbReference>
<sequence length="179" mass="20385">MSSPWFVPFAYVFVAKNVFSVFEAMSCGSTLKAWWNLQRMWLFQRTTSYFIALLDIFKRKLGLNETTFILTDKVVKEDASKRYNQEIMEFGSSNIMFTVLATLALLNLFTFVGGIMKILMDFKALEQLILQIVLCGIIVLINFPVYQALFIRNDNGCIPSSVMFKSVVLASVLCLLPVC</sequence>
<keyword evidence="6 8" id="KW-0472">Membrane</keyword>
<protein>
    <submittedName>
        <fullName evidence="9">Uncharacterized protein</fullName>
    </submittedName>
</protein>
<comment type="subcellular location">
    <subcellularLocation>
        <location evidence="1">Endomembrane system</location>
    </subcellularLocation>
</comment>